<organism evidence="1 2">
    <name type="scientific">Racocetra persica</name>
    <dbReference type="NCBI Taxonomy" id="160502"/>
    <lineage>
        <taxon>Eukaryota</taxon>
        <taxon>Fungi</taxon>
        <taxon>Fungi incertae sedis</taxon>
        <taxon>Mucoromycota</taxon>
        <taxon>Glomeromycotina</taxon>
        <taxon>Glomeromycetes</taxon>
        <taxon>Diversisporales</taxon>
        <taxon>Gigasporaceae</taxon>
        <taxon>Racocetra</taxon>
    </lineage>
</organism>
<accession>A0ACA9PBX9</accession>
<dbReference type="Proteomes" id="UP000789920">
    <property type="component" value="Unassembled WGS sequence"/>
</dbReference>
<evidence type="ECO:0000313" key="1">
    <source>
        <dbReference type="EMBL" id="CAG8703023.1"/>
    </source>
</evidence>
<proteinExistence type="predicted"/>
<dbReference type="EMBL" id="CAJVQC010019693">
    <property type="protein sequence ID" value="CAG8703023.1"/>
    <property type="molecule type" value="Genomic_DNA"/>
</dbReference>
<feature type="non-terminal residue" evidence="1">
    <location>
        <position position="1"/>
    </location>
</feature>
<sequence length="91" mass="10735">TKTKSKRNLIKYYAKIFDVGINYSSDTSVTSKSIAAYDRFIFEINHKSRIEKGVILKFDKDWRDNRDPDLPKKAAKHISDHYPIEFDLRLI</sequence>
<evidence type="ECO:0000313" key="2">
    <source>
        <dbReference type="Proteomes" id="UP000789920"/>
    </source>
</evidence>
<comment type="caution">
    <text evidence="1">The sequence shown here is derived from an EMBL/GenBank/DDBJ whole genome shotgun (WGS) entry which is preliminary data.</text>
</comment>
<keyword evidence="2" id="KW-1185">Reference proteome</keyword>
<reference evidence="1" key="1">
    <citation type="submission" date="2021-06" db="EMBL/GenBank/DDBJ databases">
        <authorList>
            <person name="Kallberg Y."/>
            <person name="Tangrot J."/>
            <person name="Rosling A."/>
        </authorList>
    </citation>
    <scope>NUCLEOTIDE SEQUENCE</scope>
    <source>
        <strain evidence="1">MA461A</strain>
    </source>
</reference>
<name>A0ACA9PBX9_9GLOM</name>
<gene>
    <name evidence="1" type="ORF">RPERSI_LOCUS10113</name>
</gene>
<protein>
    <submittedName>
        <fullName evidence="1">11428_t:CDS:1</fullName>
    </submittedName>
</protein>